<dbReference type="GO" id="GO:0005829">
    <property type="term" value="C:cytosol"/>
    <property type="evidence" value="ECO:0007669"/>
    <property type="project" value="TreeGrafter"/>
</dbReference>
<evidence type="ECO:0000256" key="2">
    <source>
        <dbReference type="ARBA" id="ARBA00004706"/>
    </source>
</evidence>
<evidence type="ECO:0000256" key="9">
    <source>
        <dbReference type="ARBA" id="ARBA00023239"/>
    </source>
</evidence>
<dbReference type="PROSITE" id="PS00163">
    <property type="entry name" value="FUMARATE_LYASES"/>
    <property type="match status" value="1"/>
</dbReference>
<keyword evidence="9 12" id="KW-0456">Lyase</keyword>
<comment type="subunit">
    <text evidence="5">Homotetramer. Residues from neighboring subunits contribute catalytic and substrate-binding residues to each active site.</text>
</comment>
<dbReference type="InterPro" id="IPR022761">
    <property type="entry name" value="Fumarate_lyase_N"/>
</dbReference>
<accession>A0A9P4P0X8</accession>
<dbReference type="InterPro" id="IPR020557">
    <property type="entry name" value="Fumarate_lyase_CS"/>
</dbReference>
<comment type="similarity">
    <text evidence="4 12">Belongs to the lyase 1 family. Adenylosuccinate lyase subfamily.</text>
</comment>
<comment type="caution">
    <text evidence="14">The sequence shown here is derived from an EMBL/GenBank/DDBJ whole genome shotgun (WGS) entry which is preliminary data.</text>
</comment>
<sequence length="483" mass="54120">MASANDTFQTPLNSRYASTEMKKLWSPRTRFSTWRKLWLYLAQSEKELGLPISDEAISQLAAHTEIQDSEFAGVAEEEKKRRHDVMAHVWGYGQVAPAAAGIIHWGATSCYVTDNGDLLLLKEGLDILLPKLATTIYKLSQFAEEYKDLPCLGYTHAQPAQLVTVGKRACLWIQDLLMDLRNLERARDDLRFRGVKGTTGTQASFLQIFHGDHSKVESLDELVTEKAGFKSAYIISSQTYPRKVDLDVLNALGGLGATGERIATDIRLLAHDKELEEPFEKDQIGSSAMAYKRNPMRSERLCSLGRYLQNLPKNANDTYRAQWFERTLDDSANRRLSIPHSFLCADACLILMNNIFSGLVVYPAIIQKHINEELPFMATENIIMACVAAGLSRQDAHEEIRVLSHEAAAVVKQQGGKNDLIERIRKAPFFEPILNQIDGLLDPKTFIGRAPQQVEKFVKVEVGPALEKYGEKIKEGQAAQLSV</sequence>
<dbReference type="InterPro" id="IPR019468">
    <property type="entry name" value="AdenyloSucc_lyase_C"/>
</dbReference>
<dbReference type="Proteomes" id="UP000800235">
    <property type="component" value="Unassembled WGS sequence"/>
</dbReference>
<dbReference type="InterPro" id="IPR000362">
    <property type="entry name" value="Fumarate_lyase_fam"/>
</dbReference>
<dbReference type="GO" id="GO:0004018">
    <property type="term" value="F:N6-(1,2-dicarboxyethyl)AMP AMP-lyase (fumarate-forming) activity"/>
    <property type="evidence" value="ECO:0007669"/>
    <property type="project" value="InterPro"/>
</dbReference>
<dbReference type="PANTHER" id="PTHR43172">
    <property type="entry name" value="ADENYLOSUCCINATE LYASE"/>
    <property type="match status" value="1"/>
</dbReference>
<comment type="catalytic activity">
    <reaction evidence="1 12">
        <text>(2S)-2-[5-amino-1-(5-phospho-beta-D-ribosyl)imidazole-4-carboxamido]succinate = 5-amino-1-(5-phospho-beta-D-ribosyl)imidazole-4-carboxamide + fumarate</text>
        <dbReference type="Rhea" id="RHEA:23920"/>
        <dbReference type="ChEBI" id="CHEBI:29806"/>
        <dbReference type="ChEBI" id="CHEBI:58443"/>
        <dbReference type="ChEBI" id="CHEBI:58475"/>
        <dbReference type="EC" id="4.3.2.2"/>
    </reaction>
</comment>
<dbReference type="SMART" id="SM00998">
    <property type="entry name" value="ADSL_C"/>
    <property type="match status" value="1"/>
</dbReference>
<evidence type="ECO:0000313" key="15">
    <source>
        <dbReference type="Proteomes" id="UP000800235"/>
    </source>
</evidence>
<keyword evidence="8 12" id="KW-0658">Purine biosynthesis</keyword>
<dbReference type="Pfam" id="PF00206">
    <property type="entry name" value="Lyase_1"/>
    <property type="match status" value="1"/>
</dbReference>
<dbReference type="InterPro" id="IPR008948">
    <property type="entry name" value="L-Aspartase-like"/>
</dbReference>
<dbReference type="Gene3D" id="1.10.40.30">
    <property type="entry name" value="Fumarase/aspartase (C-terminal domain)"/>
    <property type="match status" value="1"/>
</dbReference>
<dbReference type="PRINTS" id="PR00149">
    <property type="entry name" value="FUMRATELYASE"/>
</dbReference>
<evidence type="ECO:0000256" key="10">
    <source>
        <dbReference type="ARBA" id="ARBA00030717"/>
    </source>
</evidence>
<dbReference type="FunFam" id="1.10.40.30:FF:000005">
    <property type="entry name" value="Adenylosuccinate lyase"/>
    <property type="match status" value="1"/>
</dbReference>
<reference evidence="14" key="1">
    <citation type="journal article" date="2020" name="Stud. Mycol.">
        <title>101 Dothideomycetes genomes: a test case for predicting lifestyles and emergence of pathogens.</title>
        <authorList>
            <person name="Haridas S."/>
            <person name="Albert R."/>
            <person name="Binder M."/>
            <person name="Bloem J."/>
            <person name="Labutti K."/>
            <person name="Salamov A."/>
            <person name="Andreopoulos B."/>
            <person name="Baker S."/>
            <person name="Barry K."/>
            <person name="Bills G."/>
            <person name="Bluhm B."/>
            <person name="Cannon C."/>
            <person name="Castanera R."/>
            <person name="Culley D."/>
            <person name="Daum C."/>
            <person name="Ezra D."/>
            <person name="Gonzalez J."/>
            <person name="Henrissat B."/>
            <person name="Kuo A."/>
            <person name="Liang C."/>
            <person name="Lipzen A."/>
            <person name="Lutzoni F."/>
            <person name="Magnuson J."/>
            <person name="Mondo S."/>
            <person name="Nolan M."/>
            <person name="Ohm R."/>
            <person name="Pangilinan J."/>
            <person name="Park H.-J."/>
            <person name="Ramirez L."/>
            <person name="Alfaro M."/>
            <person name="Sun H."/>
            <person name="Tritt A."/>
            <person name="Yoshinaga Y."/>
            <person name="Zwiers L.-H."/>
            <person name="Turgeon B."/>
            <person name="Goodwin S."/>
            <person name="Spatafora J."/>
            <person name="Crous P."/>
            <person name="Grigoriev I."/>
        </authorList>
    </citation>
    <scope>NUCLEOTIDE SEQUENCE</scope>
    <source>
        <strain evidence="14">CBS 130266</strain>
    </source>
</reference>
<dbReference type="Pfam" id="PF10397">
    <property type="entry name" value="ADSL_C"/>
    <property type="match status" value="1"/>
</dbReference>
<evidence type="ECO:0000259" key="13">
    <source>
        <dbReference type="SMART" id="SM00998"/>
    </source>
</evidence>
<protein>
    <recommendedName>
        <fullName evidence="7 12">Adenylosuccinate lyase</fullName>
        <shortName evidence="12">ASL</shortName>
        <ecNumber evidence="6 12">4.3.2.2</ecNumber>
    </recommendedName>
    <alternativeName>
        <fullName evidence="10 12">Adenylosuccinase</fullName>
    </alternativeName>
</protein>
<dbReference type="GO" id="GO:0044208">
    <property type="term" value="P:'de novo' AMP biosynthetic process"/>
    <property type="evidence" value="ECO:0007669"/>
    <property type="project" value="TreeGrafter"/>
</dbReference>
<dbReference type="FunFam" id="1.10.275.60:FF:000001">
    <property type="entry name" value="Adenylosuccinate lyase"/>
    <property type="match status" value="1"/>
</dbReference>
<organism evidence="14 15">
    <name type="scientific">Tothia fuscella</name>
    <dbReference type="NCBI Taxonomy" id="1048955"/>
    <lineage>
        <taxon>Eukaryota</taxon>
        <taxon>Fungi</taxon>
        <taxon>Dikarya</taxon>
        <taxon>Ascomycota</taxon>
        <taxon>Pezizomycotina</taxon>
        <taxon>Dothideomycetes</taxon>
        <taxon>Pleosporomycetidae</taxon>
        <taxon>Venturiales</taxon>
        <taxon>Cylindrosympodiaceae</taxon>
        <taxon>Tothia</taxon>
    </lineage>
</organism>
<evidence type="ECO:0000256" key="3">
    <source>
        <dbReference type="ARBA" id="ARBA00004734"/>
    </source>
</evidence>
<name>A0A9P4P0X8_9PEZI</name>
<dbReference type="EMBL" id="MU007014">
    <property type="protein sequence ID" value="KAF2435252.1"/>
    <property type="molecule type" value="Genomic_DNA"/>
</dbReference>
<dbReference type="EC" id="4.3.2.2" evidence="6 12"/>
<dbReference type="GO" id="GO:0070626">
    <property type="term" value="F:(S)-2-(5-amino-1-(5-phospho-D-ribosyl)imidazole-4-carboxamido) succinate lyase (fumarate-forming) activity"/>
    <property type="evidence" value="ECO:0007669"/>
    <property type="project" value="TreeGrafter"/>
</dbReference>
<dbReference type="NCBIfam" id="TIGR00928">
    <property type="entry name" value="purB"/>
    <property type="match status" value="1"/>
</dbReference>
<dbReference type="InterPro" id="IPR004769">
    <property type="entry name" value="Pur_lyase"/>
</dbReference>
<comment type="catalytic activity">
    <reaction evidence="11 12">
        <text>N(6)-(1,2-dicarboxyethyl)-AMP = fumarate + AMP</text>
        <dbReference type="Rhea" id="RHEA:16853"/>
        <dbReference type="ChEBI" id="CHEBI:29806"/>
        <dbReference type="ChEBI" id="CHEBI:57567"/>
        <dbReference type="ChEBI" id="CHEBI:456215"/>
        <dbReference type="EC" id="4.3.2.2"/>
    </reaction>
</comment>
<evidence type="ECO:0000256" key="7">
    <source>
        <dbReference type="ARBA" id="ARBA00017058"/>
    </source>
</evidence>
<dbReference type="Gene3D" id="1.10.275.60">
    <property type="match status" value="1"/>
</dbReference>
<evidence type="ECO:0000256" key="6">
    <source>
        <dbReference type="ARBA" id="ARBA00012339"/>
    </source>
</evidence>
<evidence type="ECO:0000256" key="12">
    <source>
        <dbReference type="RuleBase" id="RU361172"/>
    </source>
</evidence>
<comment type="pathway">
    <text evidence="3 12">Purine metabolism; AMP biosynthesis via de novo pathway; AMP from IMP: step 2/2.</text>
</comment>
<dbReference type="Gene3D" id="1.20.200.10">
    <property type="entry name" value="Fumarase/aspartase (Central domain)"/>
    <property type="match status" value="1"/>
</dbReference>
<evidence type="ECO:0000313" key="14">
    <source>
        <dbReference type="EMBL" id="KAF2435252.1"/>
    </source>
</evidence>
<dbReference type="AlphaFoldDB" id="A0A9P4P0X8"/>
<dbReference type="OrthoDB" id="406045at2759"/>
<comment type="pathway">
    <text evidence="2 12">Purine metabolism; IMP biosynthesis via de novo pathway; 5-amino-1-(5-phospho-D-ribosyl)imidazole-4-carboxamide from 5-amino-1-(5-phospho-D-ribosyl)imidazole-4-carboxylate: step 2/2.</text>
</comment>
<feature type="domain" description="Adenylosuccinate lyase C-terminal" evidence="13">
    <location>
        <begin position="374"/>
        <end position="458"/>
    </location>
</feature>
<evidence type="ECO:0000256" key="11">
    <source>
        <dbReference type="ARBA" id="ARBA00047513"/>
    </source>
</evidence>
<evidence type="ECO:0000256" key="4">
    <source>
        <dbReference type="ARBA" id="ARBA00008273"/>
    </source>
</evidence>
<dbReference type="SUPFAM" id="SSF48557">
    <property type="entry name" value="L-aspartase-like"/>
    <property type="match status" value="1"/>
</dbReference>
<gene>
    <name evidence="14" type="ORF">EJ08DRAFT_626630</name>
</gene>
<evidence type="ECO:0000256" key="1">
    <source>
        <dbReference type="ARBA" id="ARBA00000598"/>
    </source>
</evidence>
<evidence type="ECO:0000256" key="5">
    <source>
        <dbReference type="ARBA" id="ARBA00011668"/>
    </source>
</evidence>
<dbReference type="CDD" id="cd03302">
    <property type="entry name" value="Adenylsuccinate_lyase_2"/>
    <property type="match status" value="1"/>
</dbReference>
<proteinExistence type="inferred from homology"/>
<evidence type="ECO:0000256" key="8">
    <source>
        <dbReference type="ARBA" id="ARBA00022755"/>
    </source>
</evidence>
<dbReference type="PANTHER" id="PTHR43172:SF1">
    <property type="entry name" value="ADENYLOSUCCINATE LYASE"/>
    <property type="match status" value="1"/>
</dbReference>
<keyword evidence="15" id="KW-1185">Reference proteome</keyword>